<dbReference type="Gene3D" id="1.25.40.10">
    <property type="entry name" value="Tetratricopeptide repeat domain"/>
    <property type="match status" value="1"/>
</dbReference>
<comment type="function">
    <text evidence="3">Regulates mitochondrial small subunit maturation by controlling 15S rRNA 5'-end processing. Localizes to the 5' precursor of the 15S rRNA in a position that is subsequently occupied by mS47 in the mature yeast mtSSU. Uses structure and sequence-specific RNA recognition, binding to a single-stranded region of the precursor and specifically recognizing bases -6 to -1. The exchange of Ccm1 for mS47 is coupled to the irreversible removal of precursor rRNA that is accompanied by conformational changes of the mitoribosomal proteins uS5m and mS26. These conformational changes signal completion of 5'-end rRNA processing through protection of the mature 5'-end of the 15S rRNA and stabilization of mS47. The removal of the 5' precursor together with the dissociation of Ccm1 may be catalyzed by the 5'-3' exoribonuclease Pet127. Involved in the specific removal of group I introns in mitochondrial encoded transcripts.</text>
</comment>
<evidence type="ECO:0000313" key="6">
    <source>
        <dbReference type="Proteomes" id="UP000759537"/>
    </source>
</evidence>
<reference evidence="5" key="2">
    <citation type="journal article" date="2020" name="Nat. Commun.">
        <title>Large-scale genome sequencing of mycorrhizal fungi provides insights into the early evolution of symbiotic traits.</title>
        <authorList>
            <person name="Miyauchi S."/>
            <person name="Kiss E."/>
            <person name="Kuo A."/>
            <person name="Drula E."/>
            <person name="Kohler A."/>
            <person name="Sanchez-Garcia M."/>
            <person name="Morin E."/>
            <person name="Andreopoulos B."/>
            <person name="Barry K.W."/>
            <person name="Bonito G."/>
            <person name="Buee M."/>
            <person name="Carver A."/>
            <person name="Chen C."/>
            <person name="Cichocki N."/>
            <person name="Clum A."/>
            <person name="Culley D."/>
            <person name="Crous P.W."/>
            <person name="Fauchery L."/>
            <person name="Girlanda M."/>
            <person name="Hayes R.D."/>
            <person name="Keri Z."/>
            <person name="LaButti K."/>
            <person name="Lipzen A."/>
            <person name="Lombard V."/>
            <person name="Magnuson J."/>
            <person name="Maillard F."/>
            <person name="Murat C."/>
            <person name="Nolan M."/>
            <person name="Ohm R.A."/>
            <person name="Pangilinan J."/>
            <person name="Pereira M.F."/>
            <person name="Perotto S."/>
            <person name="Peter M."/>
            <person name="Pfister S."/>
            <person name="Riley R."/>
            <person name="Sitrit Y."/>
            <person name="Stielow J.B."/>
            <person name="Szollosi G."/>
            <person name="Zifcakova L."/>
            <person name="Stursova M."/>
            <person name="Spatafora J.W."/>
            <person name="Tedersoo L."/>
            <person name="Vaario L.M."/>
            <person name="Yamada A."/>
            <person name="Yan M."/>
            <person name="Wang P."/>
            <person name="Xu J."/>
            <person name="Bruns T."/>
            <person name="Baldrian P."/>
            <person name="Vilgalys R."/>
            <person name="Dunand C."/>
            <person name="Henrissat B."/>
            <person name="Grigoriev I.V."/>
            <person name="Hibbett D."/>
            <person name="Nagy L.G."/>
            <person name="Martin F.M."/>
        </authorList>
    </citation>
    <scope>NUCLEOTIDE SEQUENCE</scope>
    <source>
        <strain evidence="5">Prilba</strain>
    </source>
</reference>
<keyword evidence="6" id="KW-1185">Reference proteome</keyword>
<name>A0A9P5N2W5_9AGAM</name>
<reference evidence="5" key="1">
    <citation type="submission" date="2019-10" db="EMBL/GenBank/DDBJ databases">
        <authorList>
            <consortium name="DOE Joint Genome Institute"/>
            <person name="Kuo A."/>
            <person name="Miyauchi S."/>
            <person name="Kiss E."/>
            <person name="Drula E."/>
            <person name="Kohler A."/>
            <person name="Sanchez-Garcia M."/>
            <person name="Andreopoulos B."/>
            <person name="Barry K.W."/>
            <person name="Bonito G."/>
            <person name="Buee M."/>
            <person name="Carver A."/>
            <person name="Chen C."/>
            <person name="Cichocki N."/>
            <person name="Clum A."/>
            <person name="Culley D."/>
            <person name="Crous P.W."/>
            <person name="Fauchery L."/>
            <person name="Girlanda M."/>
            <person name="Hayes R."/>
            <person name="Keri Z."/>
            <person name="LaButti K."/>
            <person name="Lipzen A."/>
            <person name="Lombard V."/>
            <person name="Magnuson J."/>
            <person name="Maillard F."/>
            <person name="Morin E."/>
            <person name="Murat C."/>
            <person name="Nolan M."/>
            <person name="Ohm R."/>
            <person name="Pangilinan J."/>
            <person name="Pereira M."/>
            <person name="Perotto S."/>
            <person name="Peter M."/>
            <person name="Riley R."/>
            <person name="Sitrit Y."/>
            <person name="Stielow B."/>
            <person name="Szollosi G."/>
            <person name="Zifcakova L."/>
            <person name="Stursova M."/>
            <person name="Spatafora J.W."/>
            <person name="Tedersoo L."/>
            <person name="Vaario L.-M."/>
            <person name="Yamada A."/>
            <person name="Yan M."/>
            <person name="Wang P."/>
            <person name="Xu J."/>
            <person name="Bruns T."/>
            <person name="Baldrian P."/>
            <person name="Vilgalys R."/>
            <person name="Henrissat B."/>
            <person name="Grigoriev I.V."/>
            <person name="Hibbett D."/>
            <person name="Nagy L.G."/>
            <person name="Martin F.M."/>
        </authorList>
    </citation>
    <scope>NUCLEOTIDE SEQUENCE</scope>
    <source>
        <strain evidence="5">Prilba</strain>
    </source>
</reference>
<accession>A0A9P5N2W5</accession>
<evidence type="ECO:0000256" key="1">
    <source>
        <dbReference type="ARBA" id="ARBA00006192"/>
    </source>
</evidence>
<dbReference type="PANTHER" id="PTHR47447:SF21">
    <property type="entry name" value="PENTACOTRIPEPTIDE-REPEAT REGION OF PRORP DOMAIN-CONTAINING PROTEIN"/>
    <property type="match status" value="1"/>
</dbReference>
<comment type="similarity">
    <text evidence="1">Belongs to the CCM1 family.</text>
</comment>
<evidence type="ECO:0000256" key="3">
    <source>
        <dbReference type="ARBA" id="ARBA00044493"/>
    </source>
</evidence>
<comment type="caution">
    <text evidence="5">The sequence shown here is derived from an EMBL/GenBank/DDBJ whole genome shotgun (WGS) entry which is preliminary data.</text>
</comment>
<evidence type="ECO:0008006" key="7">
    <source>
        <dbReference type="Google" id="ProtNLM"/>
    </source>
</evidence>
<dbReference type="Pfam" id="PF01535">
    <property type="entry name" value="PPR"/>
    <property type="match status" value="2"/>
</dbReference>
<dbReference type="AlphaFoldDB" id="A0A9P5N2W5"/>
<protein>
    <recommendedName>
        <fullName evidence="7">Pentatricopeptide repeat-containing protein</fullName>
    </recommendedName>
</protein>
<dbReference type="Proteomes" id="UP000759537">
    <property type="component" value="Unassembled WGS sequence"/>
</dbReference>
<organism evidence="5 6">
    <name type="scientific">Russula ochroleuca</name>
    <dbReference type="NCBI Taxonomy" id="152965"/>
    <lineage>
        <taxon>Eukaryota</taxon>
        <taxon>Fungi</taxon>
        <taxon>Dikarya</taxon>
        <taxon>Basidiomycota</taxon>
        <taxon>Agaricomycotina</taxon>
        <taxon>Agaricomycetes</taxon>
        <taxon>Russulales</taxon>
        <taxon>Russulaceae</taxon>
        <taxon>Russula</taxon>
    </lineage>
</organism>
<gene>
    <name evidence="5" type="ORF">DFH94DRAFT_718501</name>
</gene>
<dbReference type="OrthoDB" id="185373at2759"/>
<dbReference type="EMBL" id="WHVB01000003">
    <property type="protein sequence ID" value="KAF8485128.1"/>
    <property type="molecule type" value="Genomic_DNA"/>
</dbReference>
<keyword evidence="2" id="KW-0677">Repeat</keyword>
<comment type="subunit">
    <text evidence="4">Binds to mitochondrial small subunit 15S rRNA.</text>
</comment>
<dbReference type="InterPro" id="IPR011990">
    <property type="entry name" value="TPR-like_helical_dom_sf"/>
</dbReference>
<evidence type="ECO:0000313" key="5">
    <source>
        <dbReference type="EMBL" id="KAF8485128.1"/>
    </source>
</evidence>
<dbReference type="PANTHER" id="PTHR47447">
    <property type="entry name" value="OS03G0856100 PROTEIN"/>
    <property type="match status" value="1"/>
</dbReference>
<evidence type="ECO:0000256" key="4">
    <source>
        <dbReference type="ARBA" id="ARBA00044511"/>
    </source>
</evidence>
<evidence type="ECO:0000256" key="2">
    <source>
        <dbReference type="ARBA" id="ARBA00022737"/>
    </source>
</evidence>
<dbReference type="InterPro" id="IPR002885">
    <property type="entry name" value="PPR_rpt"/>
</dbReference>
<proteinExistence type="inferred from homology"/>
<sequence>MLHALPRCTRLRWQPKFTRGISGFLHPQLIRLFTPRHRPRPQSKALPPNDAAAKRPQWSRVIQTIIRIRLLLKRGKDEEAVENFQSCNSKIPSGSEGRIFRFALYERGITTFLSHRRFEHALELHQEMSSSGFYGSSGLRARMLVCSSIVKAPQEQQQTLETLFDELSPIISLPSYSQRSLCELLDDMKSHPLIESLFISKLVDRHLDSRESTYKLELNTVNKLVLFYMHVGNPDAAERLVVSHQDSSPVRRNPGPYTTLISSHVKGGTLSYSRLNYLMDKMKKSQVPIDLPFLNVLIQWAVRNGNVHQAFSLYETILRDNASHMIPDSYVFGSLFNAHQSVLSRNPSVRRARLPRNAPMPRQLFRQMLECQVLAVKAADPRTQRVVRVETLNVALRLFMLSMDYPAAFVTLRTFYGLGLRPDVRSYRFVITILLGQIQYSLQKAEKVRWGRLAGWADNFLGGSHTAAQAMGAQQQPEVASALLEFAGGTNTGYRTPTIAAIMGDEEPPEKAEWDVEPLERLVAKAILASLVPRSVSREQAERALREKMAPYFLEMVPQKLSIGRRLQRARY</sequence>